<evidence type="ECO:0000313" key="1">
    <source>
        <dbReference type="EMBL" id="TBU30116.1"/>
    </source>
</evidence>
<dbReference type="Proteomes" id="UP000292957">
    <property type="component" value="Unassembled WGS sequence"/>
</dbReference>
<dbReference type="AlphaFoldDB" id="A0A4Q9MV11"/>
<accession>A0A4Q9MV11</accession>
<gene>
    <name evidence="1" type="ORF">BD311DRAFT_755328</name>
</gene>
<organism evidence="1">
    <name type="scientific">Dichomitus squalens</name>
    <dbReference type="NCBI Taxonomy" id="114155"/>
    <lineage>
        <taxon>Eukaryota</taxon>
        <taxon>Fungi</taxon>
        <taxon>Dikarya</taxon>
        <taxon>Basidiomycota</taxon>
        <taxon>Agaricomycotina</taxon>
        <taxon>Agaricomycetes</taxon>
        <taxon>Polyporales</taxon>
        <taxon>Polyporaceae</taxon>
        <taxon>Dichomitus</taxon>
    </lineage>
</organism>
<protein>
    <submittedName>
        <fullName evidence="1">Uncharacterized protein</fullName>
    </submittedName>
</protein>
<name>A0A4Q9MV11_9APHY</name>
<sequence length="86" mass="10142">MHTKSVIEEVSVRSLRRIDGTGYWLGTPAAYYYYYCYDLVLYKRGTPAASSYYARRARRDVCVKLGYARKHAEIVAIVMILRWRPR</sequence>
<proteinExistence type="predicted"/>
<reference evidence="1" key="1">
    <citation type="submission" date="2019-01" db="EMBL/GenBank/DDBJ databases">
        <title>Draft genome sequences of three monokaryotic isolates of the white-rot basidiomycete fungus Dichomitus squalens.</title>
        <authorList>
            <consortium name="DOE Joint Genome Institute"/>
            <person name="Lopez S.C."/>
            <person name="Andreopoulos B."/>
            <person name="Pangilinan J."/>
            <person name="Lipzen A."/>
            <person name="Riley R."/>
            <person name="Ahrendt S."/>
            <person name="Ng V."/>
            <person name="Barry K."/>
            <person name="Daum C."/>
            <person name="Grigoriev I.V."/>
            <person name="Hilden K.S."/>
            <person name="Makela M.R."/>
            <person name="de Vries R.P."/>
        </authorList>
    </citation>
    <scope>NUCLEOTIDE SEQUENCE [LARGE SCALE GENOMIC DNA]</scope>
    <source>
        <strain evidence="1">OM18370.1</strain>
    </source>
</reference>
<dbReference type="EMBL" id="ML143408">
    <property type="protein sequence ID" value="TBU30116.1"/>
    <property type="molecule type" value="Genomic_DNA"/>
</dbReference>